<keyword evidence="2" id="KW-1185">Reference proteome</keyword>
<reference evidence="1 2" key="1">
    <citation type="journal article" date="2022" name="bioRxiv">
        <title>An ancient truncated duplication of the anti-Mullerian hormone receptor type 2 gene is a potential conserved master sex determinant in the Pangasiidae catfish family.</title>
        <authorList>
            <person name="Wen M."/>
            <person name="Pan Q."/>
            <person name="Jouanno E."/>
            <person name="Montfort J."/>
            <person name="Zahm M."/>
            <person name="Cabau C."/>
            <person name="Klopp C."/>
            <person name="Iampietro C."/>
            <person name="Roques C."/>
            <person name="Bouchez O."/>
            <person name="Castinel A."/>
            <person name="Donnadieu C."/>
            <person name="Parrinello H."/>
            <person name="Poncet C."/>
            <person name="Belmonte E."/>
            <person name="Gautier V."/>
            <person name="Avarre J.-C."/>
            <person name="Dugue R."/>
            <person name="Gustiano R."/>
            <person name="Ha T.T.T."/>
            <person name="Campet M."/>
            <person name="Sriphairoj K."/>
            <person name="Ribolli J."/>
            <person name="de Almeida F.L."/>
            <person name="Desvignes T."/>
            <person name="Postlethwait J.H."/>
            <person name="Bucao C.F."/>
            <person name="Robinson-Rechavi M."/>
            <person name="Bobe J."/>
            <person name="Herpin A."/>
            <person name="Guiguen Y."/>
        </authorList>
    </citation>
    <scope>NUCLEOTIDE SEQUENCE [LARGE SCALE GENOMIC DNA]</scope>
    <source>
        <strain evidence="1">YG-Dec2019</strain>
    </source>
</reference>
<protein>
    <submittedName>
        <fullName evidence="1">Uncharacterized protein</fullName>
    </submittedName>
</protein>
<evidence type="ECO:0000313" key="2">
    <source>
        <dbReference type="Proteomes" id="UP000829447"/>
    </source>
</evidence>
<proteinExistence type="predicted"/>
<dbReference type="EMBL" id="CM040473">
    <property type="protein sequence ID" value="MCI4390117.1"/>
    <property type="molecule type" value="Genomic_DNA"/>
</dbReference>
<dbReference type="Proteomes" id="UP000829447">
    <property type="component" value="Linkage Group LG20"/>
</dbReference>
<organism evidence="1 2">
    <name type="scientific">Pangasianodon gigas</name>
    <name type="common">Mekong giant catfish</name>
    <name type="synonym">Pangasius gigas</name>
    <dbReference type="NCBI Taxonomy" id="30993"/>
    <lineage>
        <taxon>Eukaryota</taxon>
        <taxon>Metazoa</taxon>
        <taxon>Chordata</taxon>
        <taxon>Craniata</taxon>
        <taxon>Vertebrata</taxon>
        <taxon>Euteleostomi</taxon>
        <taxon>Actinopterygii</taxon>
        <taxon>Neopterygii</taxon>
        <taxon>Teleostei</taxon>
        <taxon>Ostariophysi</taxon>
        <taxon>Siluriformes</taxon>
        <taxon>Pangasiidae</taxon>
        <taxon>Pangasianodon</taxon>
    </lineage>
</organism>
<evidence type="ECO:0000313" key="1">
    <source>
        <dbReference type="EMBL" id="MCI4390117.1"/>
    </source>
</evidence>
<comment type="caution">
    <text evidence="1">The sequence shown here is derived from an EMBL/GenBank/DDBJ whole genome shotgun (WGS) entry which is preliminary data.</text>
</comment>
<sequence>MDKTFPEAVRQFHTLVPVALRPTVRHSADHQCSETSFHYSCLYTPTSRLYAQKMALYVVVAVALLGSCWAAPPVDSDPVNYDVDSDTWDLNTYGETYDYDDLDEEVGNAGISIEVGTMAPPASITHLSPAVIPVNKTEEVTLLPQTTKPTIRPTLDFQGPGLFGPDTGLGMPTCLLCMCLSGSVYCDDADLMAVPPLPKDTTHFYARFNKITAVTAKDFLNLNQLKRIDLTGNQISKLDEDTFRTLPQLQDLFLADNRIPSLPELPATMRHIDVRSNHLTNAGMHREAFKEMKDLQFLYLSDNRLDYIPVPLPESLRVLHLQNNNIQSLNEDTFCNSHDLSYIRKALEDIRLDGNPVDVNQYAHAYVCLPRVPVGNSH</sequence>
<accession>A0ACC5XFU9</accession>
<name>A0ACC5XFU9_PANGG</name>
<gene>
    <name evidence="1" type="ORF">PGIGA_G00118880</name>
</gene>